<reference evidence="1" key="1">
    <citation type="submission" date="2019-09" db="EMBL/GenBank/DDBJ databases">
        <authorList>
            <person name="Zhang L."/>
        </authorList>
    </citation>
    <scope>NUCLEOTIDE SEQUENCE</scope>
</reference>
<gene>
    <name evidence="1" type="ORF">NYM_LOCUS5899</name>
</gene>
<organism evidence="1">
    <name type="scientific">Nymphaea colorata</name>
    <name type="common">pocket water lily</name>
    <dbReference type="NCBI Taxonomy" id="210225"/>
    <lineage>
        <taxon>Eukaryota</taxon>
        <taxon>Viridiplantae</taxon>
        <taxon>Streptophyta</taxon>
        <taxon>Embryophyta</taxon>
        <taxon>Tracheophyta</taxon>
        <taxon>Spermatophyta</taxon>
        <taxon>Magnoliopsida</taxon>
        <taxon>Nymphaeales</taxon>
        <taxon>Nymphaeaceae</taxon>
        <taxon>Nymphaea</taxon>
    </lineage>
</organism>
<sequence length="11" mass="1181">MVSERTVLGSC</sequence>
<dbReference type="EMBL" id="LR721776">
    <property type="protein sequence ID" value="VVV68574.1"/>
    <property type="molecule type" value="Genomic_DNA"/>
</dbReference>
<protein>
    <submittedName>
        <fullName evidence="1">Uncharacterized protein</fullName>
    </submittedName>
</protein>
<evidence type="ECO:0000313" key="1">
    <source>
        <dbReference type="EMBL" id="VVV68574.1"/>
    </source>
</evidence>
<proteinExistence type="predicted"/>
<accession>A0A5K0XSQ8</accession>
<name>A0A5K0XSQ8_9MAGN</name>